<gene>
    <name evidence="2" type="ORF">METZ01_LOCUS108799</name>
</gene>
<dbReference type="EMBL" id="UINC01012869">
    <property type="protein sequence ID" value="SVA55945.1"/>
    <property type="molecule type" value="Genomic_DNA"/>
</dbReference>
<reference evidence="2" key="1">
    <citation type="submission" date="2018-05" db="EMBL/GenBank/DDBJ databases">
        <authorList>
            <person name="Lanie J.A."/>
            <person name="Ng W.-L."/>
            <person name="Kazmierczak K.M."/>
            <person name="Andrzejewski T.M."/>
            <person name="Davidsen T.M."/>
            <person name="Wayne K.J."/>
            <person name="Tettelin H."/>
            <person name="Glass J.I."/>
            <person name="Rusch D."/>
            <person name="Podicherti R."/>
            <person name="Tsui H.-C.T."/>
            <person name="Winkler M.E."/>
        </authorList>
    </citation>
    <scope>NUCLEOTIDE SEQUENCE</scope>
</reference>
<sequence>MMAGYPPDDPRGIGTKQGMGGFPRKGDGGIGKETCDRCGHIFKKGEEKVINTKYNFMGAPEKETLCKKCARWV</sequence>
<name>A0A381WTW9_9ZZZZ</name>
<accession>A0A381WTW9</accession>
<evidence type="ECO:0000256" key="1">
    <source>
        <dbReference type="SAM" id="MobiDB-lite"/>
    </source>
</evidence>
<feature type="region of interest" description="Disordered" evidence="1">
    <location>
        <begin position="1"/>
        <end position="28"/>
    </location>
</feature>
<organism evidence="2">
    <name type="scientific">marine metagenome</name>
    <dbReference type="NCBI Taxonomy" id="408172"/>
    <lineage>
        <taxon>unclassified sequences</taxon>
        <taxon>metagenomes</taxon>
        <taxon>ecological metagenomes</taxon>
    </lineage>
</organism>
<protein>
    <submittedName>
        <fullName evidence="2">Uncharacterized protein</fullName>
    </submittedName>
</protein>
<evidence type="ECO:0000313" key="2">
    <source>
        <dbReference type="EMBL" id="SVA55945.1"/>
    </source>
</evidence>
<proteinExistence type="predicted"/>
<feature type="compositionally biased region" description="Gly residues" evidence="1">
    <location>
        <begin position="15"/>
        <end position="28"/>
    </location>
</feature>
<dbReference type="AlphaFoldDB" id="A0A381WTW9"/>